<feature type="non-terminal residue" evidence="1">
    <location>
        <position position="41"/>
    </location>
</feature>
<comment type="caution">
    <text evidence="1">The sequence shown here is derived from an EMBL/GenBank/DDBJ whole genome shotgun (WGS) entry which is preliminary data.</text>
</comment>
<proteinExistence type="predicted"/>
<accession>A0AAV4XEQ4</accession>
<evidence type="ECO:0000313" key="2">
    <source>
        <dbReference type="Proteomes" id="UP001054945"/>
    </source>
</evidence>
<dbReference type="EMBL" id="BPLR01017515">
    <property type="protein sequence ID" value="GIY92269.1"/>
    <property type="molecule type" value="Genomic_DNA"/>
</dbReference>
<reference evidence="1 2" key="1">
    <citation type="submission" date="2021-06" db="EMBL/GenBank/DDBJ databases">
        <title>Caerostris extrusa draft genome.</title>
        <authorList>
            <person name="Kono N."/>
            <person name="Arakawa K."/>
        </authorList>
    </citation>
    <scope>NUCLEOTIDE SEQUENCE [LARGE SCALE GENOMIC DNA]</scope>
</reference>
<name>A0AAV4XEQ4_CAEEX</name>
<dbReference type="AlphaFoldDB" id="A0AAV4XEQ4"/>
<protein>
    <submittedName>
        <fullName evidence="1">Uncharacterized protein</fullName>
    </submittedName>
</protein>
<dbReference type="Proteomes" id="UP001054945">
    <property type="component" value="Unassembled WGS sequence"/>
</dbReference>
<gene>
    <name evidence="1" type="ORF">CEXT_71431</name>
</gene>
<keyword evidence="2" id="KW-1185">Reference proteome</keyword>
<evidence type="ECO:0000313" key="1">
    <source>
        <dbReference type="EMBL" id="GIY92269.1"/>
    </source>
</evidence>
<sequence>MEGQVFSKFLLESRFSDVSHESIENVAGMVVPLDFCMVIYI</sequence>
<organism evidence="1 2">
    <name type="scientific">Caerostris extrusa</name>
    <name type="common">Bark spider</name>
    <name type="synonym">Caerostris bankana</name>
    <dbReference type="NCBI Taxonomy" id="172846"/>
    <lineage>
        <taxon>Eukaryota</taxon>
        <taxon>Metazoa</taxon>
        <taxon>Ecdysozoa</taxon>
        <taxon>Arthropoda</taxon>
        <taxon>Chelicerata</taxon>
        <taxon>Arachnida</taxon>
        <taxon>Araneae</taxon>
        <taxon>Araneomorphae</taxon>
        <taxon>Entelegynae</taxon>
        <taxon>Araneoidea</taxon>
        <taxon>Araneidae</taxon>
        <taxon>Caerostris</taxon>
    </lineage>
</organism>